<gene>
    <name evidence="1" type="ORF">NDU88_000819</name>
</gene>
<organism evidence="1 2">
    <name type="scientific">Pleurodeles waltl</name>
    <name type="common">Iberian ribbed newt</name>
    <dbReference type="NCBI Taxonomy" id="8319"/>
    <lineage>
        <taxon>Eukaryota</taxon>
        <taxon>Metazoa</taxon>
        <taxon>Chordata</taxon>
        <taxon>Craniata</taxon>
        <taxon>Vertebrata</taxon>
        <taxon>Euteleostomi</taxon>
        <taxon>Amphibia</taxon>
        <taxon>Batrachia</taxon>
        <taxon>Caudata</taxon>
        <taxon>Salamandroidea</taxon>
        <taxon>Salamandridae</taxon>
        <taxon>Pleurodelinae</taxon>
        <taxon>Pleurodeles</taxon>
    </lineage>
</organism>
<dbReference type="Proteomes" id="UP001066276">
    <property type="component" value="Chromosome 4_1"/>
</dbReference>
<dbReference type="EMBL" id="JANPWB010000007">
    <property type="protein sequence ID" value="KAJ1168907.1"/>
    <property type="molecule type" value="Genomic_DNA"/>
</dbReference>
<proteinExistence type="predicted"/>
<accession>A0AAV7SXH4</accession>
<keyword evidence="2" id="KW-1185">Reference proteome</keyword>
<evidence type="ECO:0000313" key="2">
    <source>
        <dbReference type="Proteomes" id="UP001066276"/>
    </source>
</evidence>
<dbReference type="AlphaFoldDB" id="A0AAV7SXH4"/>
<sequence>MSSSSSLCPFLPSSYLHFLFWEAGDASVGNSAASTVACQGGSVLASPVPHVLCCGSGEVNPEARWKLRPTQLSSIVPEPVLTLGLDAARVSAAACRKTPSLNPVRVNKFQKEAAGKLQRSFTSSTSVAPRSAGVRSGWGQVALSYASTISLW</sequence>
<evidence type="ECO:0000313" key="1">
    <source>
        <dbReference type="EMBL" id="KAJ1168907.1"/>
    </source>
</evidence>
<comment type="caution">
    <text evidence="1">The sequence shown here is derived from an EMBL/GenBank/DDBJ whole genome shotgun (WGS) entry which is preliminary data.</text>
</comment>
<protein>
    <submittedName>
        <fullName evidence="1">Uncharacterized protein</fullName>
    </submittedName>
</protein>
<name>A0AAV7SXH4_PLEWA</name>
<reference evidence="1" key="1">
    <citation type="journal article" date="2022" name="bioRxiv">
        <title>Sequencing and chromosome-scale assembly of the giantPleurodeles waltlgenome.</title>
        <authorList>
            <person name="Brown T."/>
            <person name="Elewa A."/>
            <person name="Iarovenko S."/>
            <person name="Subramanian E."/>
            <person name="Araus A.J."/>
            <person name="Petzold A."/>
            <person name="Susuki M."/>
            <person name="Suzuki K.-i.T."/>
            <person name="Hayashi T."/>
            <person name="Toyoda A."/>
            <person name="Oliveira C."/>
            <person name="Osipova E."/>
            <person name="Leigh N.D."/>
            <person name="Simon A."/>
            <person name="Yun M.H."/>
        </authorList>
    </citation>
    <scope>NUCLEOTIDE SEQUENCE</scope>
    <source>
        <strain evidence="1">20211129_DDA</strain>
        <tissue evidence="1">Liver</tissue>
    </source>
</reference>